<reference evidence="1 2" key="1">
    <citation type="submission" date="2019-08" db="EMBL/GenBank/DDBJ databases">
        <title>In-depth cultivation of the pig gut microbiome towards novel bacterial diversity and tailored functional studies.</title>
        <authorList>
            <person name="Wylensek D."/>
            <person name="Hitch T.C.A."/>
            <person name="Clavel T."/>
        </authorList>
    </citation>
    <scope>NUCLEOTIDE SEQUENCE [LARGE SCALE GENOMIC DNA]</scope>
    <source>
        <strain evidence="1 2">WCA3-601-WT-6H</strain>
    </source>
</reference>
<organism evidence="1 2">
    <name type="scientific">Waltera intestinalis</name>
    <dbReference type="NCBI Taxonomy" id="2606635"/>
    <lineage>
        <taxon>Bacteria</taxon>
        <taxon>Bacillati</taxon>
        <taxon>Bacillota</taxon>
        <taxon>Clostridia</taxon>
        <taxon>Lachnospirales</taxon>
        <taxon>Lachnospiraceae</taxon>
        <taxon>Waltera</taxon>
    </lineage>
</organism>
<dbReference type="PANTHER" id="PTHR48098:SF1">
    <property type="entry name" value="DIACYLGLYCEROL ACYLTRANSFERASE_MYCOLYLTRANSFERASE AG85A"/>
    <property type="match status" value="1"/>
</dbReference>
<evidence type="ECO:0000313" key="2">
    <source>
        <dbReference type="Proteomes" id="UP000476055"/>
    </source>
</evidence>
<name>A0A6L5YM58_9FIRM</name>
<dbReference type="PANTHER" id="PTHR48098">
    <property type="entry name" value="ENTEROCHELIN ESTERASE-RELATED"/>
    <property type="match status" value="1"/>
</dbReference>
<proteinExistence type="predicted"/>
<dbReference type="InterPro" id="IPR029058">
    <property type="entry name" value="AB_hydrolase_fold"/>
</dbReference>
<comment type="caution">
    <text evidence="1">The sequence shown here is derived from an EMBL/GenBank/DDBJ whole genome shotgun (WGS) entry which is preliminary data.</text>
</comment>
<dbReference type="InterPro" id="IPR014756">
    <property type="entry name" value="Ig_E-set"/>
</dbReference>
<dbReference type="InterPro" id="IPR050583">
    <property type="entry name" value="Mycobacterial_A85_antigen"/>
</dbReference>
<sequence length="639" mass="73081">MNEKRNGALDRYPIEKKRAGRPSVTVKEDGTVIFYLYAPAAKIVQVAGLGGYFTNKKIDLMPDGQGGFFAEVQDFHWGMHYYFWYVDGVRICNPYAGISYGCFAAINTFEVQEKNVDFYFAKDIPHGTVSICKYVSKVSSHLKECYVYTPYGYEEGDERYPVLYLQHGVGENETGWIWQGKANLIMDCLIAEGKCEKMIVVMSSGYAFKDGEKPVFYPGNFESELIHNIIPYIENNFRVRKGRDYRAMAGLSLGSAQTTDIVAKNMKLFSAAGVFSGVAIHEMERICDSDEQLDVVFMSCGTYEEQIREGMEQIEQKFENAGKYCISKVYEGYHEWHVWRKSLYDFVPLLFRKAGAETDDIPGERTARITRQRLQRQTMEEQILMFDPVYRQIRFETDEAGRPAGKYPDIPHGICITEQGTAVVCFEAPEAVSVEAALDGKEFLKLRKDQERQGYWTGEIHNITPGYHNVYFRVNGTDVMNPDAPVGYSRDRAVNYLEMPDPEFPLTELADTVHGQVHIHYDYLAEEEKVSTIYVYTPAYFERAEKERSVMILKALSTETASCFLHQGKIPNIMEYFLAAGKAVETILVMTNAEETAERMQNIIKKYIPDGQKAKAIVMERSDGEDWNSFRRRFAACRI</sequence>
<keyword evidence="2" id="KW-1185">Reference proteome</keyword>
<dbReference type="Gene3D" id="3.40.50.1820">
    <property type="entry name" value="alpha/beta hydrolase"/>
    <property type="match status" value="1"/>
</dbReference>
<dbReference type="SUPFAM" id="SSF53474">
    <property type="entry name" value="alpha/beta-Hydrolases"/>
    <property type="match status" value="1"/>
</dbReference>
<gene>
    <name evidence="1" type="ORF">FYJ59_10980</name>
</gene>
<dbReference type="InterPro" id="IPR000801">
    <property type="entry name" value="Esterase-like"/>
</dbReference>
<dbReference type="SUPFAM" id="SSF81296">
    <property type="entry name" value="E set domains"/>
    <property type="match status" value="1"/>
</dbReference>
<dbReference type="GO" id="GO:0016747">
    <property type="term" value="F:acyltransferase activity, transferring groups other than amino-acyl groups"/>
    <property type="evidence" value="ECO:0007669"/>
    <property type="project" value="TreeGrafter"/>
</dbReference>
<evidence type="ECO:0000313" key="1">
    <source>
        <dbReference type="EMBL" id="MST58752.1"/>
    </source>
</evidence>
<dbReference type="Pfam" id="PF00756">
    <property type="entry name" value="Esterase"/>
    <property type="match status" value="1"/>
</dbReference>
<dbReference type="EMBL" id="VUMU01000014">
    <property type="protein sequence ID" value="MST58752.1"/>
    <property type="molecule type" value="Genomic_DNA"/>
</dbReference>
<protein>
    <submittedName>
        <fullName evidence="1">Enterochelin esterase</fullName>
    </submittedName>
</protein>
<dbReference type="Proteomes" id="UP000476055">
    <property type="component" value="Unassembled WGS sequence"/>
</dbReference>
<dbReference type="RefSeq" id="WP_154497168.1">
    <property type="nucleotide sequence ID" value="NZ_VUMU01000014.1"/>
</dbReference>
<dbReference type="AlphaFoldDB" id="A0A6L5YM58"/>
<accession>A0A6L5YM58</accession>